<comment type="caution">
    <text evidence="1">The sequence shown here is derived from an EMBL/GenBank/DDBJ whole genome shotgun (WGS) entry which is preliminary data.</text>
</comment>
<evidence type="ECO:0000313" key="1">
    <source>
        <dbReference type="EMBL" id="MBC2166173.1"/>
    </source>
</evidence>
<gene>
    <name evidence="1" type="ORF">HCB26_06280</name>
</gene>
<reference evidence="1 2" key="1">
    <citation type="submission" date="2020-03" db="EMBL/GenBank/DDBJ databases">
        <title>Soil Listeria distribution.</title>
        <authorList>
            <person name="Liao J."/>
            <person name="Wiedmann M."/>
        </authorList>
    </citation>
    <scope>NUCLEOTIDE SEQUENCE [LARGE SCALE GENOMIC DNA]</scope>
    <source>
        <strain evidence="1 2">FSL L7-0245</strain>
    </source>
</reference>
<evidence type="ECO:0008006" key="3">
    <source>
        <dbReference type="Google" id="ProtNLM"/>
    </source>
</evidence>
<organism evidence="1 2">
    <name type="scientific">Listeria booriae</name>
    <dbReference type="NCBI Taxonomy" id="1552123"/>
    <lineage>
        <taxon>Bacteria</taxon>
        <taxon>Bacillati</taxon>
        <taxon>Bacillota</taxon>
        <taxon>Bacilli</taxon>
        <taxon>Bacillales</taxon>
        <taxon>Listeriaceae</taxon>
        <taxon>Listeria</taxon>
    </lineage>
</organism>
<accession>A0A7X0YYZ5</accession>
<dbReference type="EMBL" id="JAARYH010000002">
    <property type="protein sequence ID" value="MBC2166173.1"/>
    <property type="molecule type" value="Genomic_DNA"/>
</dbReference>
<sequence length="75" mass="8569">MTISKLQIKREEAGYSIDKLANKAADKLCDAGHLELVIVRIERGRIVCPKPRKTYEWKALAKALKCKADDIWEEV</sequence>
<dbReference type="RefSeq" id="WP_185576040.1">
    <property type="nucleotide sequence ID" value="NZ_JAARYH010000002.1"/>
</dbReference>
<proteinExistence type="predicted"/>
<protein>
    <recommendedName>
        <fullName evidence="3">HTH cro/C1-type domain-containing protein</fullName>
    </recommendedName>
</protein>
<name>A0A7X0YYZ5_9LIST</name>
<dbReference type="AlphaFoldDB" id="A0A7X0YYZ5"/>
<dbReference type="Proteomes" id="UP000519573">
    <property type="component" value="Unassembled WGS sequence"/>
</dbReference>
<evidence type="ECO:0000313" key="2">
    <source>
        <dbReference type="Proteomes" id="UP000519573"/>
    </source>
</evidence>